<keyword evidence="2" id="KW-0472">Membrane</keyword>
<feature type="transmembrane region" description="Helical" evidence="2">
    <location>
        <begin position="461"/>
        <end position="484"/>
    </location>
</feature>
<reference evidence="3 4" key="1">
    <citation type="submission" date="2018-11" db="EMBL/GenBank/DDBJ databases">
        <authorList>
            <consortium name="Pathogen Informatics"/>
        </authorList>
    </citation>
    <scope>NUCLEOTIDE SEQUENCE [LARGE SCALE GENOMIC DNA]</scope>
    <source>
        <strain evidence="3 4">Zambia</strain>
    </source>
</reference>
<organism evidence="3 4">
    <name type="scientific">Schistosoma margrebowiei</name>
    <dbReference type="NCBI Taxonomy" id="48269"/>
    <lineage>
        <taxon>Eukaryota</taxon>
        <taxon>Metazoa</taxon>
        <taxon>Spiralia</taxon>
        <taxon>Lophotrochozoa</taxon>
        <taxon>Platyhelminthes</taxon>
        <taxon>Trematoda</taxon>
        <taxon>Digenea</taxon>
        <taxon>Strigeidida</taxon>
        <taxon>Schistosomatoidea</taxon>
        <taxon>Schistosomatidae</taxon>
        <taxon>Schistosoma</taxon>
    </lineage>
</organism>
<feature type="transmembrane region" description="Helical" evidence="2">
    <location>
        <begin position="491"/>
        <end position="509"/>
    </location>
</feature>
<dbReference type="AlphaFoldDB" id="A0A183N7H2"/>
<proteinExistence type="predicted"/>
<protein>
    <submittedName>
        <fullName evidence="3">Uncharacterized protein</fullName>
    </submittedName>
</protein>
<dbReference type="PANTHER" id="PTHR20765">
    <property type="entry name" value="SOLUTE CARRIER FAMILY 43 MEMBER 3-RELATED"/>
    <property type="match status" value="1"/>
</dbReference>
<accession>A0A183N7H2</accession>
<dbReference type="SUPFAM" id="SSF103473">
    <property type="entry name" value="MFS general substrate transporter"/>
    <property type="match status" value="1"/>
</dbReference>
<feature type="transmembrane region" description="Helical" evidence="2">
    <location>
        <begin position="378"/>
        <end position="407"/>
    </location>
</feature>
<feature type="transmembrane region" description="Helical" evidence="2">
    <location>
        <begin position="128"/>
        <end position="146"/>
    </location>
</feature>
<gene>
    <name evidence="3" type="ORF">SMRZ_LOCUS24247</name>
</gene>
<evidence type="ECO:0000256" key="2">
    <source>
        <dbReference type="SAM" id="Phobius"/>
    </source>
</evidence>
<keyword evidence="4" id="KW-1185">Reference proteome</keyword>
<dbReference type="PANTHER" id="PTHR20765:SF1">
    <property type="entry name" value="EQUILIBRATIVE NUCLEOBASE TRANSPORTER 1"/>
    <property type="match status" value="1"/>
</dbReference>
<feature type="transmembrane region" description="Helical" evidence="2">
    <location>
        <begin position="153"/>
        <end position="172"/>
    </location>
</feature>
<evidence type="ECO:0000256" key="1">
    <source>
        <dbReference type="SAM" id="MobiDB-lite"/>
    </source>
</evidence>
<dbReference type="Pfam" id="PF07690">
    <property type="entry name" value="MFS_1"/>
    <property type="match status" value="1"/>
</dbReference>
<feature type="transmembrane region" description="Helical" evidence="2">
    <location>
        <begin position="334"/>
        <end position="358"/>
    </location>
</feature>
<dbReference type="InterPro" id="IPR011701">
    <property type="entry name" value="MFS"/>
</dbReference>
<name>A0A183N7H2_9TREM</name>
<dbReference type="EMBL" id="UZAI01020259">
    <property type="protein sequence ID" value="VDP50508.1"/>
    <property type="molecule type" value="Genomic_DNA"/>
</dbReference>
<feature type="transmembrane region" description="Helical" evidence="2">
    <location>
        <begin position="428"/>
        <end position="455"/>
    </location>
</feature>
<dbReference type="InterPro" id="IPR036259">
    <property type="entry name" value="MFS_trans_sf"/>
</dbReference>
<dbReference type="Proteomes" id="UP000277204">
    <property type="component" value="Unassembled WGS sequence"/>
</dbReference>
<evidence type="ECO:0000313" key="3">
    <source>
        <dbReference type="EMBL" id="VDP50508.1"/>
    </source>
</evidence>
<feature type="compositionally biased region" description="Polar residues" evidence="1">
    <location>
        <begin position="295"/>
        <end position="305"/>
    </location>
</feature>
<dbReference type="InterPro" id="IPR027197">
    <property type="entry name" value="SLC43A3"/>
</dbReference>
<dbReference type="STRING" id="48269.A0A183N7H2"/>
<feature type="transmembrane region" description="Helical" evidence="2">
    <location>
        <begin position="40"/>
        <end position="58"/>
    </location>
</feature>
<dbReference type="Gene3D" id="1.20.1250.20">
    <property type="entry name" value="MFS general substrate transporter like domains"/>
    <property type="match status" value="1"/>
</dbReference>
<keyword evidence="2" id="KW-1133">Transmembrane helix</keyword>
<feature type="transmembrane region" description="Helical" evidence="2">
    <location>
        <begin position="242"/>
        <end position="262"/>
    </location>
</feature>
<dbReference type="GO" id="GO:0022857">
    <property type="term" value="F:transmembrane transporter activity"/>
    <property type="evidence" value="ECO:0007669"/>
    <property type="project" value="InterPro"/>
</dbReference>
<feature type="transmembrane region" description="Helical" evidence="2">
    <location>
        <begin position="208"/>
        <end position="230"/>
    </location>
</feature>
<feature type="transmembrane region" description="Helical" evidence="2">
    <location>
        <begin position="70"/>
        <end position="91"/>
    </location>
</feature>
<keyword evidence="2" id="KW-0812">Transmembrane</keyword>
<feature type="region of interest" description="Disordered" evidence="1">
    <location>
        <begin position="283"/>
        <end position="311"/>
    </location>
</feature>
<feature type="transmembrane region" description="Helical" evidence="2">
    <location>
        <begin position="178"/>
        <end position="196"/>
    </location>
</feature>
<feature type="transmembrane region" description="Helical" evidence="2">
    <location>
        <begin position="521"/>
        <end position="541"/>
    </location>
</feature>
<sequence length="546" mass="61748">MGHAFTTVTYDCSYSEIFLHIPVSAIKLYFTFYVGDMKDVIYNAITIYCFYGYLLGCHGRKLDGLCQPKARRWVGITVGILELFFFGGYYYGFNSLIPAWKSLGVSAYNCSNATNTCLYNDSIFGNGFIVWVVTQNCLISFSGIFMDKVGLRALKLVAITMYFVGTLFFAFMHRETEPLYYIAGILVAIGSTSNLICNQHITSMFPKYRGFGISLLSGAFDSSTLIAFILSETYSQFSLQKSFIILAIVSICVGLFMATFILTTRSDDMRKFASNFSDAVTSENDGEQEKLSQECVRNNNESTPSLDKEAKNSEVSRKIKMIIDLRYQSIKDCIISLPFLLITIWFMLGLFRFSTFLGQLQRIINELFPNDIMTIDHLLQISSAFSMCGFLAAPITGFTMDISQAYCRRKIMRNDYNINEQHHRNQIYYTYIFGLAPALLFMAFCAMIISCLIFIPNRVAYYFAFLFFVMLRSLLFSASVGFCLTAFPVHYFGTVCGILNSIGGIFSLLQYAFQYTSSAEIANIIITICSVGLFIPPVILFKMKSR</sequence>
<evidence type="ECO:0000313" key="4">
    <source>
        <dbReference type="Proteomes" id="UP000277204"/>
    </source>
</evidence>